<name>A0A8J8NVN4_HALGN</name>
<feature type="compositionally biased region" description="Polar residues" evidence="2">
    <location>
        <begin position="522"/>
        <end position="540"/>
    </location>
</feature>
<feature type="compositionally biased region" description="Polar residues" evidence="2">
    <location>
        <begin position="123"/>
        <end position="143"/>
    </location>
</feature>
<feature type="compositionally biased region" description="Basic and acidic residues" evidence="2">
    <location>
        <begin position="566"/>
        <end position="576"/>
    </location>
</feature>
<dbReference type="InterPro" id="IPR002048">
    <property type="entry name" value="EF_hand_dom"/>
</dbReference>
<dbReference type="Pfam" id="PF13499">
    <property type="entry name" value="EF-hand_7"/>
    <property type="match status" value="1"/>
</dbReference>
<dbReference type="PANTHER" id="PTHR20875">
    <property type="entry name" value="EF-HAND CALCIUM-BINDING DOMAIN-CONTAINING PROTEIN 6-RELATED"/>
    <property type="match status" value="1"/>
</dbReference>
<sequence>MVQRLKQIDFDNSGLITLDSLITISEKYGIHLSQADLALIKDKYRKTPTQVQQALKVDYDRVLNDIKLRIDHDGKVQWVLSAAGNGKDSMSGRDVPASSPYRIKISKITQGGYSHGDDVLSIMSGNQLSPPNQMNGAGASATSSKKDSRFSSNIRLKTQRENVLSKAGFKAISKEDNDIDLILMSPQPLDMDRSYLSQTMTRDPTPTAQQRKAQRLFSTESHLPEIQKPVKTGGHTPLIHIDPIHSAYFNLDHVSHKIVPEIKRLFKEYNLELKMLLQMKHEFQKRDIYAFSFANDKELKFFIENIGITVLPEQLVKYMYYAITNPATKKINYTLLKQFIDVCQDSYISSDQARAREIKEIMEGAGLEDDPRHPGVPTKGSNQPLTEASLSLLDTQVSSLQTNIPRIGFTFPLELQPWVKEIETWINNRFFTLRDAFRSFDIEKQGDITESKFLEGIIQMNLPHITEDVIRAVFKALDQDHNGRINFEEFCYLNQRRRLNNNSPAPPQGGQIQQKQNDQKSVHSMMSATSSYRSRSVNRANKQREREFPGTSQEQWDEMSSVSRMRGTDTVKKQSQRKERLDVASLYDQVEMQLPGVRVKRRLRILGGQALSPHKLLPSIKEAQETLAYGRPNRAFE</sequence>
<dbReference type="SUPFAM" id="SSF47473">
    <property type="entry name" value="EF-hand"/>
    <property type="match status" value="1"/>
</dbReference>
<dbReference type="PROSITE" id="PS00018">
    <property type="entry name" value="EF_HAND_1"/>
    <property type="match status" value="1"/>
</dbReference>
<organism evidence="4 5">
    <name type="scientific">Halteria grandinella</name>
    <dbReference type="NCBI Taxonomy" id="5974"/>
    <lineage>
        <taxon>Eukaryota</taxon>
        <taxon>Sar</taxon>
        <taxon>Alveolata</taxon>
        <taxon>Ciliophora</taxon>
        <taxon>Intramacronucleata</taxon>
        <taxon>Spirotrichea</taxon>
        <taxon>Stichotrichia</taxon>
        <taxon>Sporadotrichida</taxon>
        <taxon>Halteriidae</taxon>
        <taxon>Halteria</taxon>
    </lineage>
</organism>
<evidence type="ECO:0000256" key="1">
    <source>
        <dbReference type="ARBA" id="ARBA00022837"/>
    </source>
</evidence>
<evidence type="ECO:0000256" key="2">
    <source>
        <dbReference type="SAM" id="MobiDB-lite"/>
    </source>
</evidence>
<feature type="region of interest" description="Disordered" evidence="2">
    <location>
        <begin position="498"/>
        <end position="576"/>
    </location>
</feature>
<comment type="caution">
    <text evidence="4">The sequence shown here is derived from an EMBL/GenBank/DDBJ whole genome shotgun (WGS) entry which is preliminary data.</text>
</comment>
<dbReference type="InterPro" id="IPR011992">
    <property type="entry name" value="EF-hand-dom_pair"/>
</dbReference>
<proteinExistence type="predicted"/>
<dbReference type="EMBL" id="RRYP01004906">
    <property type="protein sequence ID" value="TNV82482.1"/>
    <property type="molecule type" value="Genomic_DNA"/>
</dbReference>
<feature type="region of interest" description="Disordered" evidence="2">
    <location>
        <begin position="119"/>
        <end position="151"/>
    </location>
</feature>
<dbReference type="SMART" id="SM00054">
    <property type="entry name" value="EFh"/>
    <property type="match status" value="2"/>
</dbReference>
<evidence type="ECO:0000259" key="3">
    <source>
        <dbReference type="PROSITE" id="PS50222"/>
    </source>
</evidence>
<dbReference type="AlphaFoldDB" id="A0A8J8NVN4"/>
<evidence type="ECO:0000313" key="4">
    <source>
        <dbReference type="EMBL" id="TNV82482.1"/>
    </source>
</evidence>
<dbReference type="PANTHER" id="PTHR20875:SF0">
    <property type="entry name" value="GH12158P"/>
    <property type="match status" value="1"/>
</dbReference>
<dbReference type="GO" id="GO:0005509">
    <property type="term" value="F:calcium ion binding"/>
    <property type="evidence" value="ECO:0007669"/>
    <property type="project" value="InterPro"/>
</dbReference>
<feature type="compositionally biased region" description="Polar residues" evidence="2">
    <location>
        <begin position="550"/>
        <end position="563"/>
    </location>
</feature>
<dbReference type="CDD" id="cd00051">
    <property type="entry name" value="EFh"/>
    <property type="match status" value="1"/>
</dbReference>
<dbReference type="InterPro" id="IPR018247">
    <property type="entry name" value="EF_Hand_1_Ca_BS"/>
</dbReference>
<dbReference type="PROSITE" id="PS50222">
    <property type="entry name" value="EF_HAND_2"/>
    <property type="match status" value="1"/>
</dbReference>
<feature type="domain" description="EF-hand" evidence="3">
    <location>
        <begin position="465"/>
        <end position="500"/>
    </location>
</feature>
<evidence type="ECO:0000313" key="5">
    <source>
        <dbReference type="Proteomes" id="UP000785679"/>
    </source>
</evidence>
<keyword evidence="5" id="KW-1185">Reference proteome</keyword>
<dbReference type="Proteomes" id="UP000785679">
    <property type="component" value="Unassembled WGS sequence"/>
</dbReference>
<dbReference type="OrthoDB" id="191686at2759"/>
<dbReference type="Gene3D" id="1.10.238.10">
    <property type="entry name" value="EF-hand"/>
    <property type="match status" value="1"/>
</dbReference>
<keyword evidence="1" id="KW-0106">Calcium</keyword>
<reference evidence="4" key="1">
    <citation type="submission" date="2019-06" db="EMBL/GenBank/DDBJ databases">
        <authorList>
            <person name="Zheng W."/>
        </authorList>
    </citation>
    <scope>NUCLEOTIDE SEQUENCE</scope>
    <source>
        <strain evidence="4">QDHG01</strain>
    </source>
</reference>
<protein>
    <recommendedName>
        <fullName evidence="3">EF-hand domain-containing protein</fullName>
    </recommendedName>
</protein>
<accession>A0A8J8NVN4</accession>
<dbReference type="InterPro" id="IPR052603">
    <property type="entry name" value="EFCB6"/>
</dbReference>
<gene>
    <name evidence="4" type="ORF">FGO68_gene383</name>
</gene>